<comment type="subcellular location">
    <subcellularLocation>
        <location evidence="1">Membrane</location>
        <topology evidence="1">Multi-pass membrane protein</topology>
    </subcellularLocation>
</comment>
<sequence length="403" mass="43735">MEKQGESEKGKKAFWVSDMEAVFAIFIVLLVFGSINVFSSSFVLAETNFGTPYFFLQRQLINLAAGFFCFVLGCRVNYHRWRSWMGLVVSITILALIAVLLVGTEVNGSKRWLGTAGLQIQPAEVAKLVSLMLISAYAAYRVRNDKPIDILFFNPQYMIVLFMGLLIELEPDGGTMFIVVFVPFVLMCIAGLQHTKVLGMGAVFLTAVAALSFLQPYRLARLKILLDPWADAQGIGYQTVQSLSAIGSGGLTGMGLGMGVSKYSYLPEAHTDFAFAIFSQETGFFGVLLMLVLYAAFTVYGARIANAAADAYGQFLATGILLLISGQAMVNLLMVGGLLPVIGVPLPFISYGGTSLMISMASVGILLNIGQHGTGASRSDRMRAELERDVARKKAARLHLVKK</sequence>
<feature type="transmembrane region" description="Helical" evidence="17">
    <location>
        <begin position="85"/>
        <end position="103"/>
    </location>
</feature>
<dbReference type="PROSITE" id="PS00428">
    <property type="entry name" value="FTSW_RODA_SPOVE"/>
    <property type="match status" value="1"/>
</dbReference>
<feature type="transmembrane region" description="Helical" evidence="17">
    <location>
        <begin position="147"/>
        <end position="167"/>
    </location>
</feature>
<dbReference type="RefSeq" id="WP_368847403.1">
    <property type="nucleotide sequence ID" value="NZ_CP194411.1"/>
</dbReference>
<evidence type="ECO:0000256" key="13">
    <source>
        <dbReference type="ARBA" id="ARBA00041418"/>
    </source>
</evidence>
<feature type="transmembrane region" description="Helical" evidence="17">
    <location>
        <begin position="59"/>
        <end position="78"/>
    </location>
</feature>
<evidence type="ECO:0000256" key="5">
    <source>
        <dbReference type="ARBA" id="ARBA00022960"/>
    </source>
</evidence>
<name>A0ABV3X654_9FIRM</name>
<comment type="caution">
    <text evidence="18">The sequence shown here is derived from an EMBL/GenBank/DDBJ whole genome shotgun (WGS) entry which is preliminary data.</text>
</comment>
<feature type="transmembrane region" description="Helical" evidence="17">
    <location>
        <begin position="123"/>
        <end position="140"/>
    </location>
</feature>
<reference evidence="18 19" key="1">
    <citation type="submission" date="2023-04" db="EMBL/GenBank/DDBJ databases">
        <title>Genome Sequence of Selenomonas sputigena ATCC 33150.</title>
        <authorList>
            <person name="Miller D.P."/>
            <person name="Anvari S."/>
            <person name="Polson S.W."/>
            <person name="Macdonald M."/>
            <person name="Mcdowell J.V."/>
        </authorList>
    </citation>
    <scope>NUCLEOTIDE SEQUENCE [LARGE SCALE GENOMIC DNA]</scope>
    <source>
        <strain evidence="18 19">ATCC 33150</strain>
    </source>
</reference>
<dbReference type="Pfam" id="PF01098">
    <property type="entry name" value="FTSW_RODA_SPOVE"/>
    <property type="match status" value="1"/>
</dbReference>
<dbReference type="PANTHER" id="PTHR30474">
    <property type="entry name" value="CELL CYCLE PROTEIN"/>
    <property type="match status" value="1"/>
</dbReference>
<evidence type="ECO:0000256" key="9">
    <source>
        <dbReference type="ARBA" id="ARBA00032370"/>
    </source>
</evidence>
<dbReference type="EMBL" id="JARVLH010000005">
    <property type="protein sequence ID" value="MEX5285678.1"/>
    <property type="molecule type" value="Genomic_DNA"/>
</dbReference>
<evidence type="ECO:0000256" key="16">
    <source>
        <dbReference type="ARBA" id="ARBA00049966"/>
    </source>
</evidence>
<evidence type="ECO:0000256" key="12">
    <source>
        <dbReference type="ARBA" id="ARBA00041185"/>
    </source>
</evidence>
<organism evidence="18 19">
    <name type="scientific">Selenomonas sputigena</name>
    <dbReference type="NCBI Taxonomy" id="69823"/>
    <lineage>
        <taxon>Bacteria</taxon>
        <taxon>Bacillati</taxon>
        <taxon>Bacillota</taxon>
        <taxon>Negativicutes</taxon>
        <taxon>Selenomonadales</taxon>
        <taxon>Selenomonadaceae</taxon>
        <taxon>Selenomonas</taxon>
    </lineage>
</organism>
<keyword evidence="3" id="KW-0808">Transferase</keyword>
<feature type="transmembrane region" description="Helical" evidence="17">
    <location>
        <begin position="21"/>
        <end position="39"/>
    </location>
</feature>
<feature type="transmembrane region" description="Helical" evidence="17">
    <location>
        <begin position="197"/>
        <end position="217"/>
    </location>
</feature>
<feature type="transmembrane region" description="Helical" evidence="17">
    <location>
        <begin position="348"/>
        <end position="369"/>
    </location>
</feature>
<evidence type="ECO:0000256" key="14">
    <source>
        <dbReference type="ARBA" id="ARBA00044770"/>
    </source>
</evidence>
<protein>
    <recommendedName>
        <fullName evidence="12">Probable peptidoglycan glycosyltransferase FtsW</fullName>
        <ecNumber evidence="14">2.4.99.28</ecNumber>
    </recommendedName>
    <alternativeName>
        <fullName evidence="13">Cell division protein FtsW</fullName>
    </alternativeName>
    <alternativeName>
        <fullName evidence="10">Cell wall polymerase</fullName>
    </alternativeName>
    <alternativeName>
        <fullName evidence="9">Peptidoglycan polymerase</fullName>
    </alternativeName>
</protein>
<dbReference type="EC" id="2.4.99.28" evidence="14"/>
<keyword evidence="8 17" id="KW-0472">Membrane</keyword>
<dbReference type="Proteomes" id="UP001559623">
    <property type="component" value="Unassembled WGS sequence"/>
</dbReference>
<accession>A0ABV3X654</accession>
<evidence type="ECO:0000256" key="3">
    <source>
        <dbReference type="ARBA" id="ARBA00022679"/>
    </source>
</evidence>
<dbReference type="PANTHER" id="PTHR30474:SF2">
    <property type="entry name" value="PEPTIDOGLYCAN GLYCOSYLTRANSFERASE FTSW-RELATED"/>
    <property type="match status" value="1"/>
</dbReference>
<keyword evidence="2" id="KW-0328">Glycosyltransferase</keyword>
<evidence type="ECO:0000256" key="6">
    <source>
        <dbReference type="ARBA" id="ARBA00022984"/>
    </source>
</evidence>
<evidence type="ECO:0000256" key="15">
    <source>
        <dbReference type="ARBA" id="ARBA00049902"/>
    </source>
</evidence>
<evidence type="ECO:0000313" key="18">
    <source>
        <dbReference type="EMBL" id="MEX5285678.1"/>
    </source>
</evidence>
<feature type="transmembrane region" description="Helical" evidence="17">
    <location>
        <begin position="173"/>
        <end position="192"/>
    </location>
</feature>
<evidence type="ECO:0000256" key="2">
    <source>
        <dbReference type="ARBA" id="ARBA00022676"/>
    </source>
</evidence>
<keyword evidence="5" id="KW-0133">Cell shape</keyword>
<dbReference type="InterPro" id="IPR018365">
    <property type="entry name" value="Cell_cycle_FtsW-rel_CS"/>
</dbReference>
<keyword evidence="7 17" id="KW-1133">Transmembrane helix</keyword>
<evidence type="ECO:0000256" key="1">
    <source>
        <dbReference type="ARBA" id="ARBA00004141"/>
    </source>
</evidence>
<evidence type="ECO:0000256" key="10">
    <source>
        <dbReference type="ARBA" id="ARBA00033270"/>
    </source>
</evidence>
<comment type="function">
    <text evidence="16">Peptidoglycan polymerase that is essential for cell division.</text>
</comment>
<comment type="catalytic activity">
    <reaction evidence="15">
        <text>[GlcNAc-(1-&gt;4)-Mur2Ac(oyl-L-Ala-gamma-D-Glu-L-Lys-D-Ala-D-Ala)](n)-di-trans,octa-cis-undecaprenyl diphosphate + beta-D-GlcNAc-(1-&gt;4)-Mur2Ac(oyl-L-Ala-gamma-D-Glu-L-Lys-D-Ala-D-Ala)-di-trans,octa-cis-undecaprenyl diphosphate = [GlcNAc-(1-&gt;4)-Mur2Ac(oyl-L-Ala-gamma-D-Glu-L-Lys-D-Ala-D-Ala)](n+1)-di-trans,octa-cis-undecaprenyl diphosphate + di-trans,octa-cis-undecaprenyl diphosphate + H(+)</text>
        <dbReference type="Rhea" id="RHEA:23708"/>
        <dbReference type="Rhea" id="RHEA-COMP:9602"/>
        <dbReference type="Rhea" id="RHEA-COMP:9603"/>
        <dbReference type="ChEBI" id="CHEBI:15378"/>
        <dbReference type="ChEBI" id="CHEBI:58405"/>
        <dbReference type="ChEBI" id="CHEBI:60033"/>
        <dbReference type="ChEBI" id="CHEBI:78435"/>
        <dbReference type="EC" id="2.4.99.28"/>
    </reaction>
</comment>
<evidence type="ECO:0000256" key="4">
    <source>
        <dbReference type="ARBA" id="ARBA00022692"/>
    </source>
</evidence>
<keyword evidence="4 17" id="KW-0812">Transmembrane</keyword>
<feature type="transmembrane region" description="Helical" evidence="17">
    <location>
        <begin position="315"/>
        <end position="342"/>
    </location>
</feature>
<evidence type="ECO:0000256" key="7">
    <source>
        <dbReference type="ARBA" id="ARBA00022989"/>
    </source>
</evidence>
<evidence type="ECO:0000256" key="11">
    <source>
        <dbReference type="ARBA" id="ARBA00038053"/>
    </source>
</evidence>
<evidence type="ECO:0000256" key="8">
    <source>
        <dbReference type="ARBA" id="ARBA00023136"/>
    </source>
</evidence>
<evidence type="ECO:0000256" key="17">
    <source>
        <dbReference type="SAM" id="Phobius"/>
    </source>
</evidence>
<keyword evidence="6" id="KW-0573">Peptidoglycan synthesis</keyword>
<comment type="similarity">
    <text evidence="11">Belongs to the SEDS family. FtsW subfamily.</text>
</comment>
<evidence type="ECO:0000313" key="19">
    <source>
        <dbReference type="Proteomes" id="UP001559623"/>
    </source>
</evidence>
<proteinExistence type="inferred from homology"/>
<keyword evidence="19" id="KW-1185">Reference proteome</keyword>
<feature type="transmembrane region" description="Helical" evidence="17">
    <location>
        <begin position="283"/>
        <end position="303"/>
    </location>
</feature>
<gene>
    <name evidence="18" type="ORF">QCO44_08535</name>
</gene>
<dbReference type="InterPro" id="IPR001182">
    <property type="entry name" value="FtsW/RodA"/>
</dbReference>